<accession>A0ABW0ZE43</accession>
<dbReference type="InterPro" id="IPR010451">
    <property type="entry name" value="Acetoacetate_decarboxylase"/>
</dbReference>
<proteinExistence type="predicted"/>
<dbReference type="Pfam" id="PF06314">
    <property type="entry name" value="ADC"/>
    <property type="match status" value="1"/>
</dbReference>
<keyword evidence="2" id="KW-1185">Reference proteome</keyword>
<name>A0ABW0ZE43_9ACTN</name>
<dbReference type="Gene3D" id="2.40.400.10">
    <property type="entry name" value="Acetoacetate decarboxylase-like"/>
    <property type="match status" value="1"/>
</dbReference>
<gene>
    <name evidence="1" type="ORF">ACFPQB_04970</name>
</gene>
<comment type="caution">
    <text evidence="1">The sequence shown here is derived from an EMBL/GenBank/DDBJ whole genome shotgun (WGS) entry which is preliminary data.</text>
</comment>
<dbReference type="RefSeq" id="WP_136433186.1">
    <property type="nucleotide sequence ID" value="NZ_JBHSNS010000001.1"/>
</dbReference>
<sequence length="214" mass="23789">MTEDLASEENGEDVTPYPPAPWRMHGSLWLSVFSLRRDIDERHPAGRYGLALVSYEEPSPLTYGELLLARTTKNAAGKGAVTITDIWVDSPASMAGGRELWAIPKQLCDFDRESTFKGPVTSTDWTATVERRPIVEAHFTDLSRAAPRMPFKGLVEQPGIPEHPETADVVMRGSAKALPCRARWTFAADGPLGFMRDARQLGSFRMAGFRLHFE</sequence>
<dbReference type="SUPFAM" id="SSF160104">
    <property type="entry name" value="Acetoacetate decarboxylase-like"/>
    <property type="match status" value="1"/>
</dbReference>
<evidence type="ECO:0000313" key="2">
    <source>
        <dbReference type="Proteomes" id="UP001596072"/>
    </source>
</evidence>
<reference evidence="2" key="1">
    <citation type="journal article" date="2019" name="Int. J. Syst. Evol. Microbiol.">
        <title>The Global Catalogue of Microorganisms (GCM) 10K type strain sequencing project: providing services to taxonomists for standard genome sequencing and annotation.</title>
        <authorList>
            <consortium name="The Broad Institute Genomics Platform"/>
            <consortium name="The Broad Institute Genome Sequencing Center for Infectious Disease"/>
            <person name="Wu L."/>
            <person name="Ma J."/>
        </authorList>
    </citation>
    <scope>NUCLEOTIDE SEQUENCE [LARGE SCALE GENOMIC DNA]</scope>
    <source>
        <strain evidence="2">YIM 94188</strain>
    </source>
</reference>
<dbReference type="InterPro" id="IPR023375">
    <property type="entry name" value="ADC_dom_sf"/>
</dbReference>
<dbReference type="Proteomes" id="UP001596072">
    <property type="component" value="Unassembled WGS sequence"/>
</dbReference>
<organism evidence="1 2">
    <name type="scientific">Nocardioides vastitatis</name>
    <dbReference type="NCBI Taxonomy" id="2568655"/>
    <lineage>
        <taxon>Bacteria</taxon>
        <taxon>Bacillati</taxon>
        <taxon>Actinomycetota</taxon>
        <taxon>Actinomycetes</taxon>
        <taxon>Propionibacteriales</taxon>
        <taxon>Nocardioidaceae</taxon>
        <taxon>Nocardioides</taxon>
    </lineage>
</organism>
<evidence type="ECO:0000313" key="1">
    <source>
        <dbReference type="EMBL" id="MFC5728258.1"/>
    </source>
</evidence>
<protein>
    <submittedName>
        <fullName evidence="1">Acetoacetate decarboxylase family protein</fullName>
    </submittedName>
</protein>
<dbReference type="EMBL" id="JBHSNS010000001">
    <property type="protein sequence ID" value="MFC5728258.1"/>
    <property type="molecule type" value="Genomic_DNA"/>
</dbReference>